<proteinExistence type="predicted"/>
<dbReference type="AlphaFoldDB" id="A0ABC8INP7"/>
<accession>A0ABC8INP7</accession>
<protein>
    <submittedName>
        <fullName evidence="1">Uncharacterized protein</fullName>
    </submittedName>
</protein>
<name>A0ABC8INP7_ERUVS</name>
<dbReference type="Proteomes" id="UP001642260">
    <property type="component" value="Unassembled WGS sequence"/>
</dbReference>
<comment type="caution">
    <text evidence="1">The sequence shown here is derived from an EMBL/GenBank/DDBJ whole genome shotgun (WGS) entry which is preliminary data.</text>
</comment>
<reference evidence="1 2" key="1">
    <citation type="submission" date="2022-03" db="EMBL/GenBank/DDBJ databases">
        <authorList>
            <person name="Macdonald S."/>
            <person name="Ahmed S."/>
            <person name="Newling K."/>
        </authorList>
    </citation>
    <scope>NUCLEOTIDE SEQUENCE [LARGE SCALE GENOMIC DNA]</scope>
</reference>
<evidence type="ECO:0000313" key="2">
    <source>
        <dbReference type="Proteomes" id="UP001642260"/>
    </source>
</evidence>
<dbReference type="EMBL" id="CAKOAT010027781">
    <property type="protein sequence ID" value="CAH8285348.1"/>
    <property type="molecule type" value="Genomic_DNA"/>
</dbReference>
<gene>
    <name evidence="1" type="ORF">ERUC_LOCUS882</name>
</gene>
<keyword evidence="2" id="KW-1185">Reference proteome</keyword>
<organism evidence="1 2">
    <name type="scientific">Eruca vesicaria subsp. sativa</name>
    <name type="common">Garden rocket</name>
    <name type="synonym">Eruca sativa</name>
    <dbReference type="NCBI Taxonomy" id="29727"/>
    <lineage>
        <taxon>Eukaryota</taxon>
        <taxon>Viridiplantae</taxon>
        <taxon>Streptophyta</taxon>
        <taxon>Embryophyta</taxon>
        <taxon>Tracheophyta</taxon>
        <taxon>Spermatophyta</taxon>
        <taxon>Magnoliopsida</taxon>
        <taxon>eudicotyledons</taxon>
        <taxon>Gunneridae</taxon>
        <taxon>Pentapetalae</taxon>
        <taxon>rosids</taxon>
        <taxon>malvids</taxon>
        <taxon>Brassicales</taxon>
        <taxon>Brassicaceae</taxon>
        <taxon>Brassiceae</taxon>
        <taxon>Eruca</taxon>
    </lineage>
</organism>
<evidence type="ECO:0000313" key="1">
    <source>
        <dbReference type="EMBL" id="CAH8285348.1"/>
    </source>
</evidence>
<sequence length="144" mass="16245">MMIITAAHADLLEEVISEFYILDSLHYNLLLAYPAITEHADPEPSSLLVDNFGGEFVWDRFGLLRDQGSDNSDTRRQDTGCEMHCCGLCKFSSDSFDDFATHLDSPQHAVKSYLAKVEAKRLEFVKRSHDSDDDVAPETHKASY</sequence>